<sequence>MDTSTEYSLKLASKTIQKATTAFIILFWIVLFGGFFVLDVLIGDFPLPTYLAKTVIQLIGVFLFASIVTAVAFAFYRKPGKVILNEQGIQLPHYPFISWESIQWYRIDQFSSNSNTKRVEIKVNGGKAVILAEENEPLFQLAADISQRLRIHNPAAKDFRELKSSKIKAIILILIFTAIHLAIIIQTNFDKKYIIIFTPVLLVTIWAILLDHLKKPTNQS</sequence>
<organism evidence="2 3">
    <name type="scientific">Adhaeribacter aerolatus</name>
    <dbReference type="NCBI Taxonomy" id="670289"/>
    <lineage>
        <taxon>Bacteria</taxon>
        <taxon>Pseudomonadati</taxon>
        <taxon>Bacteroidota</taxon>
        <taxon>Cytophagia</taxon>
        <taxon>Cytophagales</taxon>
        <taxon>Hymenobacteraceae</taxon>
        <taxon>Adhaeribacter</taxon>
    </lineage>
</organism>
<feature type="transmembrane region" description="Helical" evidence="1">
    <location>
        <begin position="21"/>
        <end position="42"/>
    </location>
</feature>
<evidence type="ECO:0000313" key="3">
    <source>
        <dbReference type="Proteomes" id="UP000321532"/>
    </source>
</evidence>
<dbReference type="RefSeq" id="WP_146895990.1">
    <property type="nucleotide sequence ID" value="NZ_BJYS01000006.1"/>
</dbReference>
<protein>
    <recommendedName>
        <fullName evidence="4">PH domain-containing protein</fullName>
    </recommendedName>
</protein>
<name>A0A512AV27_9BACT</name>
<evidence type="ECO:0000256" key="1">
    <source>
        <dbReference type="SAM" id="Phobius"/>
    </source>
</evidence>
<keyword evidence="1" id="KW-1133">Transmembrane helix</keyword>
<dbReference type="Proteomes" id="UP000321532">
    <property type="component" value="Unassembled WGS sequence"/>
</dbReference>
<accession>A0A512AV27</accession>
<feature type="transmembrane region" description="Helical" evidence="1">
    <location>
        <begin position="169"/>
        <end position="187"/>
    </location>
</feature>
<feature type="transmembrane region" description="Helical" evidence="1">
    <location>
        <begin position="193"/>
        <end position="210"/>
    </location>
</feature>
<gene>
    <name evidence="2" type="ORF">AAE02nite_12070</name>
</gene>
<proteinExistence type="predicted"/>
<dbReference type="AlphaFoldDB" id="A0A512AV27"/>
<evidence type="ECO:0000313" key="2">
    <source>
        <dbReference type="EMBL" id="GEO03543.1"/>
    </source>
</evidence>
<keyword evidence="3" id="KW-1185">Reference proteome</keyword>
<dbReference type="EMBL" id="BJYS01000006">
    <property type="protein sequence ID" value="GEO03543.1"/>
    <property type="molecule type" value="Genomic_DNA"/>
</dbReference>
<keyword evidence="1" id="KW-0812">Transmembrane</keyword>
<feature type="transmembrane region" description="Helical" evidence="1">
    <location>
        <begin position="54"/>
        <end position="76"/>
    </location>
</feature>
<evidence type="ECO:0008006" key="4">
    <source>
        <dbReference type="Google" id="ProtNLM"/>
    </source>
</evidence>
<keyword evidence="1" id="KW-0472">Membrane</keyword>
<reference evidence="2 3" key="1">
    <citation type="submission" date="2019-07" db="EMBL/GenBank/DDBJ databases">
        <title>Whole genome shotgun sequence of Adhaeribacter aerolatus NBRC 106133.</title>
        <authorList>
            <person name="Hosoyama A."/>
            <person name="Uohara A."/>
            <person name="Ohji S."/>
            <person name="Ichikawa N."/>
        </authorList>
    </citation>
    <scope>NUCLEOTIDE SEQUENCE [LARGE SCALE GENOMIC DNA]</scope>
    <source>
        <strain evidence="2 3">NBRC 106133</strain>
    </source>
</reference>
<comment type="caution">
    <text evidence="2">The sequence shown here is derived from an EMBL/GenBank/DDBJ whole genome shotgun (WGS) entry which is preliminary data.</text>
</comment>